<organism evidence="2 3">
    <name type="scientific">Candidatus Magasanikbacteria bacterium CG10_big_fil_rev_8_21_14_0_10_38_6</name>
    <dbReference type="NCBI Taxonomy" id="1974647"/>
    <lineage>
        <taxon>Bacteria</taxon>
        <taxon>Candidatus Magasanikiibacteriota</taxon>
    </lineage>
</organism>
<evidence type="ECO:0000313" key="2">
    <source>
        <dbReference type="EMBL" id="PIR77007.1"/>
    </source>
</evidence>
<dbReference type="AlphaFoldDB" id="A0A2M6NZX7"/>
<feature type="transmembrane region" description="Helical" evidence="1">
    <location>
        <begin position="221"/>
        <end position="241"/>
    </location>
</feature>
<feature type="transmembrane region" description="Helical" evidence="1">
    <location>
        <begin position="152"/>
        <end position="169"/>
    </location>
</feature>
<name>A0A2M6NZX7_9BACT</name>
<evidence type="ECO:0008006" key="4">
    <source>
        <dbReference type="Google" id="ProtNLM"/>
    </source>
</evidence>
<gene>
    <name evidence="2" type="ORF">COU30_04785</name>
</gene>
<accession>A0A2M6NZX7</accession>
<feature type="transmembrane region" description="Helical" evidence="1">
    <location>
        <begin position="125"/>
        <end position="146"/>
    </location>
</feature>
<feature type="transmembrane region" description="Helical" evidence="1">
    <location>
        <begin position="181"/>
        <end position="201"/>
    </location>
</feature>
<dbReference type="Proteomes" id="UP000228528">
    <property type="component" value="Unassembled WGS sequence"/>
</dbReference>
<dbReference type="InterPro" id="IPR012507">
    <property type="entry name" value="YibE_F"/>
</dbReference>
<evidence type="ECO:0000313" key="3">
    <source>
        <dbReference type="Proteomes" id="UP000228528"/>
    </source>
</evidence>
<reference evidence="3" key="1">
    <citation type="submission" date="2017-09" db="EMBL/GenBank/DDBJ databases">
        <title>Depth-based differentiation of microbial function through sediment-hosted aquifers and enrichment of novel symbionts in the deep terrestrial subsurface.</title>
        <authorList>
            <person name="Probst A.J."/>
            <person name="Ladd B."/>
            <person name="Jarett J.K."/>
            <person name="Geller-Mcgrath D.E."/>
            <person name="Sieber C.M.K."/>
            <person name="Emerson J.B."/>
            <person name="Anantharaman K."/>
            <person name="Thomas B.C."/>
            <person name="Malmstrom R."/>
            <person name="Stieglmeier M."/>
            <person name="Klingl A."/>
            <person name="Woyke T."/>
            <person name="Ryan C.M."/>
            <person name="Banfield J.F."/>
        </authorList>
    </citation>
    <scope>NUCLEOTIDE SEQUENCE [LARGE SCALE GENOMIC DNA]</scope>
</reference>
<dbReference type="PANTHER" id="PTHR41771">
    <property type="entry name" value="MEMBRANE PROTEIN-RELATED"/>
    <property type="match status" value="1"/>
</dbReference>
<keyword evidence="1" id="KW-1133">Transmembrane helix</keyword>
<sequence length="280" mass="31010">MPQFAVAQSNDKKQFEAKIIEIIDQKEIEDESGQIIIQQNILLKGLTEPWNGQEIHYNGISDIVVLNMTNSAYKVGDRVVMNSLVNQEGENEFFILDLVRRNYIYLLGFLFAIVVFAVGRKKGMLSLFSLLVSFFIIIKLIIPLIINGYNPLIVALFGSFLIMMCIMYLTEGVSKKTHVGVLSVFISLLLAFLLSIIFVNLTRLTGFSSEDVSLLANGGNSIINFKGLLLAGILIGTLGVLDDAILSQIEAVDQLITVNPNLSKKEVIYSAHQIGRTHIG</sequence>
<keyword evidence="1" id="KW-0812">Transmembrane</keyword>
<keyword evidence="1" id="KW-0472">Membrane</keyword>
<proteinExistence type="predicted"/>
<evidence type="ECO:0000256" key="1">
    <source>
        <dbReference type="SAM" id="Phobius"/>
    </source>
</evidence>
<feature type="transmembrane region" description="Helical" evidence="1">
    <location>
        <begin position="102"/>
        <end position="118"/>
    </location>
</feature>
<dbReference type="EMBL" id="PFBW01000201">
    <property type="protein sequence ID" value="PIR77007.1"/>
    <property type="molecule type" value="Genomic_DNA"/>
</dbReference>
<protein>
    <recommendedName>
        <fullName evidence="4">YibE/F family protein</fullName>
    </recommendedName>
</protein>
<comment type="caution">
    <text evidence="2">The sequence shown here is derived from an EMBL/GenBank/DDBJ whole genome shotgun (WGS) entry which is preliminary data.</text>
</comment>
<dbReference type="Pfam" id="PF07907">
    <property type="entry name" value="YibE_F"/>
    <property type="match status" value="1"/>
</dbReference>
<feature type="non-terminal residue" evidence="2">
    <location>
        <position position="280"/>
    </location>
</feature>
<dbReference type="PANTHER" id="PTHR41771:SF1">
    <property type="entry name" value="MEMBRANE PROTEIN"/>
    <property type="match status" value="1"/>
</dbReference>